<evidence type="ECO:0000256" key="2">
    <source>
        <dbReference type="ARBA" id="ARBA00022737"/>
    </source>
</evidence>
<dbReference type="Gene3D" id="3.30.430.20">
    <property type="entry name" value="Gnk2 domain, C-X8-C-X2-C motif"/>
    <property type="match status" value="2"/>
</dbReference>
<comment type="caution">
    <text evidence="5">The sequence shown here is derived from an EMBL/GenBank/DDBJ whole genome shotgun (WGS) entry which is preliminary data.</text>
</comment>
<dbReference type="EMBL" id="JBCNJP010000017">
    <property type="protein sequence ID" value="KAK9064253.1"/>
    <property type="molecule type" value="Genomic_DNA"/>
</dbReference>
<dbReference type="InterPro" id="IPR038408">
    <property type="entry name" value="GNK2_sf"/>
</dbReference>
<feature type="domain" description="Gnk2-homologous" evidence="4">
    <location>
        <begin position="24"/>
        <end position="121"/>
    </location>
</feature>
<reference evidence="5 6" key="1">
    <citation type="submission" date="2024-04" db="EMBL/GenBank/DDBJ databases">
        <title>The reference genome of an endangered Asteraceae, Deinandra increscens subsp. villosa, native to the Central Coast of California.</title>
        <authorList>
            <person name="Guilliams M."/>
            <person name="Hasenstab-Lehman K."/>
            <person name="Meyer R."/>
            <person name="Mcevoy S."/>
        </authorList>
    </citation>
    <scope>NUCLEOTIDE SEQUENCE [LARGE SCALE GENOMIC DNA]</scope>
    <source>
        <tissue evidence="5">Leaf</tissue>
    </source>
</reference>
<evidence type="ECO:0000313" key="5">
    <source>
        <dbReference type="EMBL" id="KAK9064253.1"/>
    </source>
</evidence>
<keyword evidence="1 3" id="KW-0732">Signal</keyword>
<sequence>MKSIILFLFLLLPILSFVTISMAADIFRCKKDSGTFQPTSPYKTNIQAALKKLVDGSNTAFFGIRQDEVKAVALCAGYLNPKDCASCLNTSIPLLLQKCPNQKIAAAWRNTCMIRYGAPVETTYDLWFVEHEVSVTKAKDVQGLENNLPMLVQRLALSIGRDRSSQLSKYGYGTQGYGSPPQSLHLVMQCSPDTKVDDCKKCVFHLSEEMKRCCGGAMGATMFTPNCYMRYAHDDFRTK</sequence>
<dbReference type="PANTHER" id="PTHR32099:SF99">
    <property type="entry name" value="GNK2-LIKE DOMAIN-CONTAINING PROTEIN"/>
    <property type="match status" value="1"/>
</dbReference>
<dbReference type="Pfam" id="PF01657">
    <property type="entry name" value="Stress-antifung"/>
    <property type="match status" value="2"/>
</dbReference>
<protein>
    <recommendedName>
        <fullName evidence="4">Gnk2-homologous domain-containing protein</fullName>
    </recommendedName>
</protein>
<evidence type="ECO:0000256" key="3">
    <source>
        <dbReference type="SAM" id="SignalP"/>
    </source>
</evidence>
<feature type="chain" id="PRO_5043026675" description="Gnk2-homologous domain-containing protein" evidence="3">
    <location>
        <begin position="24"/>
        <end position="239"/>
    </location>
</feature>
<keyword evidence="2" id="KW-0677">Repeat</keyword>
<gene>
    <name evidence="5" type="ORF">SSX86_015633</name>
</gene>
<dbReference type="PROSITE" id="PS51473">
    <property type="entry name" value="GNK2"/>
    <property type="match status" value="2"/>
</dbReference>
<proteinExistence type="predicted"/>
<feature type="signal peptide" evidence="3">
    <location>
        <begin position="1"/>
        <end position="23"/>
    </location>
</feature>
<feature type="domain" description="Gnk2-homologous" evidence="4">
    <location>
        <begin position="129"/>
        <end position="236"/>
    </location>
</feature>
<dbReference type="InterPro" id="IPR002902">
    <property type="entry name" value="GNK2"/>
</dbReference>
<evidence type="ECO:0000313" key="6">
    <source>
        <dbReference type="Proteomes" id="UP001408789"/>
    </source>
</evidence>
<dbReference type="AlphaFoldDB" id="A0AAP0D3V1"/>
<organism evidence="5 6">
    <name type="scientific">Deinandra increscens subsp. villosa</name>
    <dbReference type="NCBI Taxonomy" id="3103831"/>
    <lineage>
        <taxon>Eukaryota</taxon>
        <taxon>Viridiplantae</taxon>
        <taxon>Streptophyta</taxon>
        <taxon>Embryophyta</taxon>
        <taxon>Tracheophyta</taxon>
        <taxon>Spermatophyta</taxon>
        <taxon>Magnoliopsida</taxon>
        <taxon>eudicotyledons</taxon>
        <taxon>Gunneridae</taxon>
        <taxon>Pentapetalae</taxon>
        <taxon>asterids</taxon>
        <taxon>campanulids</taxon>
        <taxon>Asterales</taxon>
        <taxon>Asteraceae</taxon>
        <taxon>Asteroideae</taxon>
        <taxon>Heliantheae alliance</taxon>
        <taxon>Madieae</taxon>
        <taxon>Madiinae</taxon>
        <taxon>Deinandra</taxon>
    </lineage>
</organism>
<evidence type="ECO:0000256" key="1">
    <source>
        <dbReference type="ARBA" id="ARBA00022729"/>
    </source>
</evidence>
<dbReference type="Proteomes" id="UP001408789">
    <property type="component" value="Unassembled WGS sequence"/>
</dbReference>
<name>A0AAP0D3V1_9ASTR</name>
<evidence type="ECO:0000259" key="4">
    <source>
        <dbReference type="PROSITE" id="PS51473"/>
    </source>
</evidence>
<keyword evidence="6" id="KW-1185">Reference proteome</keyword>
<dbReference type="CDD" id="cd23509">
    <property type="entry name" value="Gnk2-like"/>
    <property type="match status" value="2"/>
</dbReference>
<dbReference type="PANTHER" id="PTHR32099">
    <property type="entry name" value="CYSTEINE-RICH REPEAT SECRETORY PROTEIN"/>
    <property type="match status" value="1"/>
</dbReference>
<accession>A0AAP0D3V1</accession>